<reference evidence="1" key="1">
    <citation type="submission" date="2015-12" db="EMBL/GenBank/DDBJ databases">
        <title>Gene expression during late stages of embryo sac development: a critical building block for successful pollen-pistil interactions.</title>
        <authorList>
            <person name="Liu Y."/>
            <person name="Joly V."/>
            <person name="Sabar M."/>
            <person name="Matton D.P."/>
        </authorList>
    </citation>
    <scope>NUCLEOTIDE SEQUENCE</scope>
</reference>
<name>A0A0V0H4N2_SOLCH</name>
<accession>A0A0V0H4N2</accession>
<dbReference type="EMBL" id="GEDG01025352">
    <property type="protein sequence ID" value="JAP15311.1"/>
    <property type="molecule type" value="Transcribed_RNA"/>
</dbReference>
<protein>
    <submittedName>
        <fullName evidence="1">Putative ovule protein</fullName>
    </submittedName>
</protein>
<evidence type="ECO:0000313" key="1">
    <source>
        <dbReference type="EMBL" id="JAP15311.1"/>
    </source>
</evidence>
<sequence length="62" mass="7388">MGLQGKMEGWLCLMRLNRFGLQYSRKRYFILEDNCLKSFKFIPTSPTEVLQSYSSIKKCLCW</sequence>
<dbReference type="AlphaFoldDB" id="A0A0V0H4N2"/>
<organism evidence="1">
    <name type="scientific">Solanum chacoense</name>
    <name type="common">Chaco potato</name>
    <dbReference type="NCBI Taxonomy" id="4108"/>
    <lineage>
        <taxon>Eukaryota</taxon>
        <taxon>Viridiplantae</taxon>
        <taxon>Streptophyta</taxon>
        <taxon>Embryophyta</taxon>
        <taxon>Tracheophyta</taxon>
        <taxon>Spermatophyta</taxon>
        <taxon>Magnoliopsida</taxon>
        <taxon>eudicotyledons</taxon>
        <taxon>Gunneridae</taxon>
        <taxon>Pentapetalae</taxon>
        <taxon>asterids</taxon>
        <taxon>lamiids</taxon>
        <taxon>Solanales</taxon>
        <taxon>Solanaceae</taxon>
        <taxon>Solanoideae</taxon>
        <taxon>Solaneae</taxon>
        <taxon>Solanum</taxon>
    </lineage>
</organism>
<proteinExistence type="predicted"/>